<dbReference type="PANTHER" id="PTHR30349:SF41">
    <property type="entry name" value="INTEGRASE_RECOMBINASE PROTEIN MJ0367-RELATED"/>
    <property type="match status" value="1"/>
</dbReference>
<dbReference type="CDD" id="cd00397">
    <property type="entry name" value="DNA_BRE_C"/>
    <property type="match status" value="1"/>
</dbReference>
<sequence>MSSFSNKKNSKRRSNNLNVQELDMITETPKKKHIPFGEALERFLDDCEIRNLRSHTIKFYRNELGHFYKILKEQGIDTAPNNVTSEIIKRNIIVYLKEKEARTVSINTKLRAIRAFFNFLYNEGAVKKNPVKGIQLLKDRQKAVATFTNEQLDKLFKQPDLRTFTGVRDYTILSLLLETGIRANECVHIRLKDISPSNILIRHTKGYKERFVPITDNMYKLLKKYLAVRGTVENDYLFITIDETPLSKRQLQNRITKYGKDAKIEGVRCSAHTFRHTFAKLSVKAGADIFTLQAILGHTSMEMVRNYVNLFSEDVLEKHKNFSPLKNVKGRI</sequence>
<evidence type="ECO:0000256" key="2">
    <source>
        <dbReference type="ARBA" id="ARBA00022908"/>
    </source>
</evidence>
<dbReference type="InterPro" id="IPR010998">
    <property type="entry name" value="Integrase_recombinase_N"/>
</dbReference>
<organism evidence="8 9">
    <name type="scientific">Virgibacillus salarius</name>
    <dbReference type="NCBI Taxonomy" id="447199"/>
    <lineage>
        <taxon>Bacteria</taxon>
        <taxon>Bacillati</taxon>
        <taxon>Bacillota</taxon>
        <taxon>Bacilli</taxon>
        <taxon>Bacillales</taxon>
        <taxon>Bacillaceae</taxon>
        <taxon>Virgibacillus</taxon>
    </lineage>
</organism>
<dbReference type="InterPro" id="IPR013762">
    <property type="entry name" value="Integrase-like_cat_sf"/>
</dbReference>
<dbReference type="GO" id="GO:0003677">
    <property type="term" value="F:DNA binding"/>
    <property type="evidence" value="ECO:0007669"/>
    <property type="project" value="UniProtKB-UniRule"/>
</dbReference>
<name>A0A941E3S9_9BACI</name>
<dbReference type="Gene3D" id="1.10.443.10">
    <property type="entry name" value="Intergrase catalytic core"/>
    <property type="match status" value="1"/>
</dbReference>
<evidence type="ECO:0000259" key="7">
    <source>
        <dbReference type="PROSITE" id="PS51900"/>
    </source>
</evidence>
<dbReference type="GO" id="GO:0006310">
    <property type="term" value="P:DNA recombination"/>
    <property type="evidence" value="ECO:0007669"/>
    <property type="project" value="UniProtKB-KW"/>
</dbReference>
<accession>A0A941E3S9</accession>
<dbReference type="PROSITE" id="PS51900">
    <property type="entry name" value="CB"/>
    <property type="match status" value="1"/>
</dbReference>
<dbReference type="AlphaFoldDB" id="A0A941E3S9"/>
<dbReference type="Pfam" id="PF02899">
    <property type="entry name" value="Phage_int_SAM_1"/>
    <property type="match status" value="1"/>
</dbReference>
<gene>
    <name evidence="8" type="ORF">KCX74_20040</name>
</gene>
<keyword evidence="9" id="KW-1185">Reference proteome</keyword>
<keyword evidence="4" id="KW-0233">DNA recombination</keyword>
<dbReference type="Gene3D" id="1.10.150.130">
    <property type="match status" value="1"/>
</dbReference>
<protein>
    <submittedName>
        <fullName evidence="8">Tyrosine-type recombinase/integrase</fullName>
    </submittedName>
</protein>
<dbReference type="Pfam" id="PF00589">
    <property type="entry name" value="Phage_integrase"/>
    <property type="match status" value="1"/>
</dbReference>
<evidence type="ECO:0000313" key="8">
    <source>
        <dbReference type="EMBL" id="MBR7798293.1"/>
    </source>
</evidence>
<dbReference type="InterPro" id="IPR002104">
    <property type="entry name" value="Integrase_catalytic"/>
</dbReference>
<dbReference type="InterPro" id="IPR004107">
    <property type="entry name" value="Integrase_SAM-like_N"/>
</dbReference>
<feature type="domain" description="Tyr recombinase" evidence="6">
    <location>
        <begin position="142"/>
        <end position="320"/>
    </location>
</feature>
<dbReference type="PROSITE" id="PS51898">
    <property type="entry name" value="TYR_RECOMBINASE"/>
    <property type="match status" value="1"/>
</dbReference>
<dbReference type="PANTHER" id="PTHR30349">
    <property type="entry name" value="PHAGE INTEGRASE-RELATED"/>
    <property type="match status" value="1"/>
</dbReference>
<comment type="similarity">
    <text evidence="1">Belongs to the 'phage' integrase family.</text>
</comment>
<dbReference type="EMBL" id="JAGSOT010000109">
    <property type="protein sequence ID" value="MBR7798293.1"/>
    <property type="molecule type" value="Genomic_DNA"/>
</dbReference>
<proteinExistence type="inferred from homology"/>
<evidence type="ECO:0000256" key="5">
    <source>
        <dbReference type="PROSITE-ProRule" id="PRU01248"/>
    </source>
</evidence>
<evidence type="ECO:0000259" key="6">
    <source>
        <dbReference type="PROSITE" id="PS51898"/>
    </source>
</evidence>
<dbReference type="SUPFAM" id="SSF56349">
    <property type="entry name" value="DNA breaking-rejoining enzymes"/>
    <property type="match status" value="1"/>
</dbReference>
<keyword evidence="2" id="KW-0229">DNA integration</keyword>
<dbReference type="InterPro" id="IPR011010">
    <property type="entry name" value="DNA_brk_join_enz"/>
</dbReference>
<dbReference type="RefSeq" id="WP_166531028.1">
    <property type="nucleotide sequence ID" value="NZ_JAGSOT010000109.1"/>
</dbReference>
<dbReference type="InterPro" id="IPR050090">
    <property type="entry name" value="Tyrosine_recombinase_XerCD"/>
</dbReference>
<dbReference type="Proteomes" id="UP000675284">
    <property type="component" value="Unassembled WGS sequence"/>
</dbReference>
<dbReference type="InterPro" id="IPR044068">
    <property type="entry name" value="CB"/>
</dbReference>
<evidence type="ECO:0000256" key="4">
    <source>
        <dbReference type="ARBA" id="ARBA00023172"/>
    </source>
</evidence>
<comment type="caution">
    <text evidence="8">The sequence shown here is derived from an EMBL/GenBank/DDBJ whole genome shotgun (WGS) entry which is preliminary data.</text>
</comment>
<reference evidence="8" key="1">
    <citation type="submission" date="2021-04" db="EMBL/GenBank/DDBJ databases">
        <title>Isolation and polyphasic classification of algal microorganism.</title>
        <authorList>
            <person name="Wang S."/>
        </authorList>
    </citation>
    <scope>NUCLEOTIDE SEQUENCE</scope>
    <source>
        <strain evidence="8">720a</strain>
    </source>
</reference>
<evidence type="ECO:0000256" key="1">
    <source>
        <dbReference type="ARBA" id="ARBA00008857"/>
    </source>
</evidence>
<evidence type="ECO:0000256" key="3">
    <source>
        <dbReference type="ARBA" id="ARBA00023125"/>
    </source>
</evidence>
<feature type="domain" description="Core-binding (CB)" evidence="7">
    <location>
        <begin position="34"/>
        <end position="121"/>
    </location>
</feature>
<evidence type="ECO:0000313" key="9">
    <source>
        <dbReference type="Proteomes" id="UP000675284"/>
    </source>
</evidence>
<dbReference type="GO" id="GO:0015074">
    <property type="term" value="P:DNA integration"/>
    <property type="evidence" value="ECO:0007669"/>
    <property type="project" value="UniProtKB-KW"/>
</dbReference>
<keyword evidence="3 5" id="KW-0238">DNA-binding</keyword>